<sequence length="130" mass="14806">MTMYQKFKEYEALQKGILKEILSELGAESLESVDEDELWEFDQHLKSGWNITPHGEHLSCLINATIRVEIPLYVSGCVGIDAGHFVEYLVSNNINGYDYQLITKELESLGINEKATKINPELTSDVWKLN</sequence>
<dbReference type="STRING" id="392500.Swoo_3971"/>
<keyword evidence="2" id="KW-1185">Reference proteome</keyword>
<evidence type="ECO:0000313" key="2">
    <source>
        <dbReference type="Proteomes" id="UP000002168"/>
    </source>
</evidence>
<gene>
    <name evidence="1" type="ordered locus">Swoo_3971</name>
</gene>
<dbReference type="KEGG" id="swd:Swoo_3971"/>
<dbReference type="Proteomes" id="UP000002168">
    <property type="component" value="Chromosome"/>
</dbReference>
<dbReference type="EMBL" id="CP000961">
    <property type="protein sequence ID" value="ACA88228.1"/>
    <property type="molecule type" value="Genomic_DNA"/>
</dbReference>
<dbReference type="HOGENOM" id="CLU_1936687_0_0_6"/>
<accession>B1KG91</accession>
<name>B1KG91_SHEWM</name>
<proteinExistence type="predicted"/>
<evidence type="ECO:0000313" key="1">
    <source>
        <dbReference type="EMBL" id="ACA88228.1"/>
    </source>
</evidence>
<reference evidence="1 2" key="1">
    <citation type="submission" date="2008-02" db="EMBL/GenBank/DDBJ databases">
        <title>Complete sequence of Shewanella woodyi ATCC 51908.</title>
        <authorList>
            <consortium name="US DOE Joint Genome Institute"/>
            <person name="Copeland A."/>
            <person name="Lucas S."/>
            <person name="Lapidus A."/>
            <person name="Glavina del Rio T."/>
            <person name="Dalin E."/>
            <person name="Tice H."/>
            <person name="Bruce D."/>
            <person name="Goodwin L."/>
            <person name="Pitluck S."/>
            <person name="Sims D."/>
            <person name="Brettin T."/>
            <person name="Detter J.C."/>
            <person name="Han C."/>
            <person name="Kuske C.R."/>
            <person name="Schmutz J."/>
            <person name="Larimer F."/>
            <person name="Land M."/>
            <person name="Hauser L."/>
            <person name="Kyrpides N."/>
            <person name="Lykidis A."/>
            <person name="Zhao J.-S."/>
            <person name="Richardson P."/>
        </authorList>
    </citation>
    <scope>NUCLEOTIDE SEQUENCE [LARGE SCALE GENOMIC DNA]</scope>
    <source>
        <strain evidence="2">ATCC 51908 / MS32</strain>
    </source>
</reference>
<organism evidence="1 2">
    <name type="scientific">Shewanella woodyi (strain ATCC 51908 / MS32)</name>
    <dbReference type="NCBI Taxonomy" id="392500"/>
    <lineage>
        <taxon>Bacteria</taxon>
        <taxon>Pseudomonadati</taxon>
        <taxon>Pseudomonadota</taxon>
        <taxon>Gammaproteobacteria</taxon>
        <taxon>Alteromonadales</taxon>
        <taxon>Shewanellaceae</taxon>
        <taxon>Shewanella</taxon>
    </lineage>
</organism>
<protein>
    <submittedName>
        <fullName evidence="1">Uncharacterized protein</fullName>
    </submittedName>
</protein>
<dbReference type="AlphaFoldDB" id="B1KG91"/>
<dbReference type="RefSeq" id="WP_012326558.1">
    <property type="nucleotide sequence ID" value="NC_010506.1"/>
</dbReference>